<dbReference type="Pfam" id="PF02618">
    <property type="entry name" value="YceG"/>
    <property type="match status" value="1"/>
</dbReference>
<keyword evidence="2 7" id="KW-0812">Transmembrane</keyword>
<dbReference type="InterPro" id="IPR003770">
    <property type="entry name" value="MLTG-like"/>
</dbReference>
<dbReference type="PANTHER" id="PTHR30518:SF2">
    <property type="entry name" value="ENDOLYTIC MUREIN TRANSGLYCOSYLASE"/>
    <property type="match status" value="1"/>
</dbReference>
<keyword evidence="4 7" id="KW-0472">Membrane</keyword>
<dbReference type="RefSeq" id="WP_179488445.1">
    <property type="nucleotide sequence ID" value="NZ_JACCCW010000001.1"/>
</dbReference>
<keyword evidence="1 7" id="KW-1003">Cell membrane</keyword>
<evidence type="ECO:0000256" key="1">
    <source>
        <dbReference type="ARBA" id="ARBA00022475"/>
    </source>
</evidence>
<sequence>MKFLGSLLLLVLAAALLAGYILYAPYGPSTETFVDIPTGTGTPAIASQMQQTGIIRSRYGFELLRLIKGGTLHAGEYRFDHPAPLTQVYASIARGDTYTLGLTIPEGYNIFDIAQAVQSAGLGSASDFLAAEHQHTELIAQWSPHATSLEGYLFPATYRFSRHTTPEQMLTAMVHRFRQAAIHLGLGDHAADTVITASLIEKEVSQDTERPLVAGVFVNRIALGMPLETDPAVIYAALLDGRYRGTIYLSDLQSLSPYNTYKHPGLPPGPICNPGLAALQAALHPARTDYLYFVSDAAGHTRFSVDLKQHQQQVAAYREAERARSNR</sequence>
<name>A0A7Y9PF39_9BACT</name>
<evidence type="ECO:0000256" key="7">
    <source>
        <dbReference type="HAMAP-Rule" id="MF_02065"/>
    </source>
</evidence>
<comment type="catalytic activity">
    <reaction evidence="7">
        <text>a peptidoglycan chain = a peptidoglycan chain with N-acetyl-1,6-anhydromuramyl-[peptide] at the reducing end + a peptidoglycan chain with N-acetylglucosamine at the non-reducing end.</text>
        <dbReference type="EC" id="4.2.2.29"/>
    </reaction>
</comment>
<reference evidence="8 9" key="1">
    <citation type="submission" date="2020-07" db="EMBL/GenBank/DDBJ databases">
        <title>Genomic Encyclopedia of Type Strains, Phase IV (KMG-V): Genome sequencing to study the core and pangenomes of soil and plant-associated prokaryotes.</title>
        <authorList>
            <person name="Whitman W."/>
        </authorList>
    </citation>
    <scope>NUCLEOTIDE SEQUENCE [LARGE SCALE GENOMIC DNA]</scope>
    <source>
        <strain evidence="8 9">X4EP2</strain>
    </source>
</reference>
<dbReference type="Gene3D" id="3.30.160.60">
    <property type="entry name" value="Classic Zinc Finger"/>
    <property type="match status" value="1"/>
</dbReference>
<evidence type="ECO:0000313" key="8">
    <source>
        <dbReference type="EMBL" id="NYF78751.1"/>
    </source>
</evidence>
<comment type="function">
    <text evidence="7">Functions as a peptidoglycan terminase that cleaves nascent peptidoglycan strands endolytically to terminate their elongation.</text>
</comment>
<dbReference type="EMBL" id="JACCCW010000001">
    <property type="protein sequence ID" value="NYF78751.1"/>
    <property type="molecule type" value="Genomic_DNA"/>
</dbReference>
<accession>A0A7Y9PF39</accession>
<keyword evidence="5 7" id="KW-0456">Lyase</keyword>
<dbReference type="CDD" id="cd08010">
    <property type="entry name" value="MltG_like"/>
    <property type="match status" value="1"/>
</dbReference>
<comment type="similarity">
    <text evidence="7">Belongs to the transglycosylase MltG family.</text>
</comment>
<dbReference type="GO" id="GO:0008932">
    <property type="term" value="F:lytic endotransglycosylase activity"/>
    <property type="evidence" value="ECO:0007669"/>
    <property type="project" value="UniProtKB-UniRule"/>
</dbReference>
<feature type="site" description="Important for catalytic activity" evidence="7">
    <location>
        <position position="203"/>
    </location>
</feature>
<evidence type="ECO:0000256" key="3">
    <source>
        <dbReference type="ARBA" id="ARBA00022989"/>
    </source>
</evidence>
<keyword evidence="6 7" id="KW-0961">Cell wall biogenesis/degradation</keyword>
<evidence type="ECO:0000256" key="2">
    <source>
        <dbReference type="ARBA" id="ARBA00022692"/>
    </source>
</evidence>
<evidence type="ECO:0000313" key="9">
    <source>
        <dbReference type="Proteomes" id="UP000589520"/>
    </source>
</evidence>
<dbReference type="GO" id="GO:0005886">
    <property type="term" value="C:plasma membrane"/>
    <property type="evidence" value="ECO:0007669"/>
    <property type="project" value="UniProtKB-UniRule"/>
</dbReference>
<organism evidence="8 9">
    <name type="scientific">Granulicella arctica</name>
    <dbReference type="NCBI Taxonomy" id="940613"/>
    <lineage>
        <taxon>Bacteria</taxon>
        <taxon>Pseudomonadati</taxon>
        <taxon>Acidobacteriota</taxon>
        <taxon>Terriglobia</taxon>
        <taxon>Terriglobales</taxon>
        <taxon>Acidobacteriaceae</taxon>
        <taxon>Granulicella</taxon>
    </lineage>
</organism>
<keyword evidence="3 7" id="KW-1133">Transmembrane helix</keyword>
<dbReference type="Proteomes" id="UP000589520">
    <property type="component" value="Unassembled WGS sequence"/>
</dbReference>
<dbReference type="GO" id="GO:0009252">
    <property type="term" value="P:peptidoglycan biosynthetic process"/>
    <property type="evidence" value="ECO:0007669"/>
    <property type="project" value="UniProtKB-UniRule"/>
</dbReference>
<keyword evidence="9" id="KW-1185">Reference proteome</keyword>
<dbReference type="PANTHER" id="PTHR30518">
    <property type="entry name" value="ENDOLYTIC MUREIN TRANSGLYCOSYLASE"/>
    <property type="match status" value="1"/>
</dbReference>
<evidence type="ECO:0000256" key="4">
    <source>
        <dbReference type="ARBA" id="ARBA00023136"/>
    </source>
</evidence>
<dbReference type="NCBIfam" id="TIGR00247">
    <property type="entry name" value="endolytic transglycosylase MltG"/>
    <property type="match status" value="1"/>
</dbReference>
<proteinExistence type="inferred from homology"/>
<dbReference type="EC" id="4.2.2.29" evidence="7"/>
<dbReference type="GO" id="GO:0071555">
    <property type="term" value="P:cell wall organization"/>
    <property type="evidence" value="ECO:0007669"/>
    <property type="project" value="UniProtKB-KW"/>
</dbReference>
<comment type="caution">
    <text evidence="8">The sequence shown here is derived from an EMBL/GenBank/DDBJ whole genome shotgun (WGS) entry which is preliminary data.</text>
</comment>
<protein>
    <recommendedName>
        <fullName evidence="7">Endolytic murein transglycosylase</fullName>
        <ecNumber evidence="7">4.2.2.29</ecNumber>
    </recommendedName>
    <alternativeName>
        <fullName evidence="7">Peptidoglycan lytic transglycosylase</fullName>
    </alternativeName>
    <alternativeName>
        <fullName evidence="7">Peptidoglycan polymerization terminase</fullName>
    </alternativeName>
</protein>
<evidence type="ECO:0000256" key="6">
    <source>
        <dbReference type="ARBA" id="ARBA00023316"/>
    </source>
</evidence>
<dbReference type="HAMAP" id="MF_02065">
    <property type="entry name" value="MltG"/>
    <property type="match status" value="1"/>
</dbReference>
<dbReference type="Gene3D" id="3.30.1490.480">
    <property type="entry name" value="Endolytic murein transglycosylase"/>
    <property type="match status" value="1"/>
</dbReference>
<dbReference type="AlphaFoldDB" id="A0A7Y9PF39"/>
<evidence type="ECO:0000256" key="5">
    <source>
        <dbReference type="ARBA" id="ARBA00023239"/>
    </source>
</evidence>
<gene>
    <name evidence="7" type="primary">mltG</name>
    <name evidence="8" type="ORF">HDF17_001038</name>
</gene>